<keyword evidence="1" id="KW-0812">Transmembrane</keyword>
<dbReference type="AlphaFoldDB" id="A0A4Y2DVW5"/>
<evidence type="ECO:0000313" key="3">
    <source>
        <dbReference type="Proteomes" id="UP000499080"/>
    </source>
</evidence>
<comment type="caution">
    <text evidence="2">The sequence shown here is derived from an EMBL/GenBank/DDBJ whole genome shotgun (WGS) entry which is preliminary data.</text>
</comment>
<reference evidence="2 3" key="1">
    <citation type="journal article" date="2019" name="Sci. Rep.">
        <title>Orb-weaving spider Araneus ventricosus genome elucidates the spidroin gene catalogue.</title>
        <authorList>
            <person name="Kono N."/>
            <person name="Nakamura H."/>
            <person name="Ohtoshi R."/>
            <person name="Moran D.A.P."/>
            <person name="Shinohara A."/>
            <person name="Yoshida Y."/>
            <person name="Fujiwara M."/>
            <person name="Mori M."/>
            <person name="Tomita M."/>
            <person name="Arakawa K."/>
        </authorList>
    </citation>
    <scope>NUCLEOTIDE SEQUENCE [LARGE SCALE GENOMIC DNA]</scope>
</reference>
<keyword evidence="1" id="KW-1133">Transmembrane helix</keyword>
<keyword evidence="1" id="KW-0472">Membrane</keyword>
<dbReference type="Proteomes" id="UP000499080">
    <property type="component" value="Unassembled WGS sequence"/>
</dbReference>
<gene>
    <name evidence="2" type="ORF">AVEN_5551_1</name>
</gene>
<organism evidence="2 3">
    <name type="scientific">Araneus ventricosus</name>
    <name type="common">Orbweaver spider</name>
    <name type="synonym">Epeira ventricosa</name>
    <dbReference type="NCBI Taxonomy" id="182803"/>
    <lineage>
        <taxon>Eukaryota</taxon>
        <taxon>Metazoa</taxon>
        <taxon>Ecdysozoa</taxon>
        <taxon>Arthropoda</taxon>
        <taxon>Chelicerata</taxon>
        <taxon>Arachnida</taxon>
        <taxon>Araneae</taxon>
        <taxon>Araneomorphae</taxon>
        <taxon>Entelegynae</taxon>
        <taxon>Araneoidea</taxon>
        <taxon>Araneidae</taxon>
        <taxon>Araneus</taxon>
    </lineage>
</organism>
<proteinExistence type="predicted"/>
<dbReference type="EMBL" id="BGPR01000442">
    <property type="protein sequence ID" value="GBM20467.1"/>
    <property type="molecule type" value="Genomic_DNA"/>
</dbReference>
<evidence type="ECO:0000313" key="2">
    <source>
        <dbReference type="EMBL" id="GBM20467.1"/>
    </source>
</evidence>
<name>A0A4Y2DVW5_ARAVE</name>
<dbReference type="OrthoDB" id="13601at2759"/>
<accession>A0A4Y2DVW5</accession>
<evidence type="ECO:0000256" key="1">
    <source>
        <dbReference type="SAM" id="Phobius"/>
    </source>
</evidence>
<feature type="transmembrane region" description="Helical" evidence="1">
    <location>
        <begin position="21"/>
        <end position="40"/>
    </location>
</feature>
<protein>
    <submittedName>
        <fullName evidence="2">Uncharacterized protein</fullName>
    </submittedName>
</protein>
<keyword evidence="3" id="KW-1185">Reference proteome</keyword>
<sequence>MEYPSKKKPIFKRARKVPLHLRYPRVFFFGLLGSSMLIFFSRPIYDLIYRPAYIDPYSIDAETRKKIADRSRRTPSIFH</sequence>